<evidence type="ECO:0000259" key="4">
    <source>
        <dbReference type="Pfam" id="PF05916"/>
    </source>
</evidence>
<dbReference type="EMBL" id="PJQM01003317">
    <property type="protein sequence ID" value="RCH89541.1"/>
    <property type="molecule type" value="Genomic_DNA"/>
</dbReference>
<evidence type="ECO:0000313" key="5">
    <source>
        <dbReference type="EMBL" id="RCH89541.1"/>
    </source>
</evidence>
<dbReference type="OrthoDB" id="338231at2759"/>
<dbReference type="PANTHER" id="PTHR21206:SF0">
    <property type="entry name" value="DNA REPLICATION COMPLEX GINS PROTEIN SLD5"/>
    <property type="match status" value="1"/>
</dbReference>
<dbReference type="SUPFAM" id="SSF158573">
    <property type="entry name" value="GINS helical bundle-like"/>
    <property type="match status" value="1"/>
</dbReference>
<evidence type="ECO:0000256" key="2">
    <source>
        <dbReference type="ARBA" id="ARBA00022705"/>
    </source>
</evidence>
<dbReference type="CDD" id="cd11711">
    <property type="entry name" value="GINS_A_Sld5"/>
    <property type="match status" value="1"/>
</dbReference>
<feature type="non-terminal residue" evidence="5">
    <location>
        <position position="207"/>
    </location>
</feature>
<dbReference type="PANTHER" id="PTHR21206">
    <property type="entry name" value="SLD5 PROTEIN"/>
    <property type="match status" value="1"/>
</dbReference>
<comment type="caution">
    <text evidence="5">The sequence shown here is derived from an EMBL/GenBank/DDBJ whole genome shotgun (WGS) entry which is preliminary data.</text>
</comment>
<feature type="domain" description="GINS subunit" evidence="4">
    <location>
        <begin position="101"/>
        <end position="160"/>
    </location>
</feature>
<dbReference type="Pfam" id="PF05916">
    <property type="entry name" value="Sld5"/>
    <property type="match status" value="1"/>
</dbReference>
<dbReference type="InterPro" id="IPR021151">
    <property type="entry name" value="GINS_A"/>
</dbReference>
<dbReference type="InterPro" id="IPR038749">
    <property type="entry name" value="Sld5_GINS_A"/>
</dbReference>
<accession>A0A367JIK3</accession>
<comment type="subcellular location">
    <subcellularLocation>
        <location evidence="1">Nucleus</location>
    </subcellularLocation>
</comment>
<dbReference type="GO" id="GO:0000727">
    <property type="term" value="P:double-strand break repair via break-induced replication"/>
    <property type="evidence" value="ECO:0007669"/>
    <property type="project" value="TreeGrafter"/>
</dbReference>
<evidence type="ECO:0000256" key="3">
    <source>
        <dbReference type="ARBA" id="ARBA00023242"/>
    </source>
</evidence>
<dbReference type="GO" id="GO:0000811">
    <property type="term" value="C:GINS complex"/>
    <property type="evidence" value="ECO:0007669"/>
    <property type="project" value="TreeGrafter"/>
</dbReference>
<sequence>MSNFRHSQEPTFSSFSRELDSSQLQESSFLHTQENIFNLAGSLSYGEQVSELTRIWMNERNSPEVLKYRRDLVESLLDAIETQSNKIFDTMDLNTDGQSRFVTVLLQTEIERIKYLIKNYLRTRLSKIEKFSLYLLRQIDVGEILSAQEYQEITELHAYNSFLHVLPASQHKQDEQSEEVNMVVEPNINAPVFAHILSNCGYIDAVG</sequence>
<dbReference type="STRING" id="4846.A0A367JIK3"/>
<organism evidence="5 6">
    <name type="scientific">Rhizopus stolonifer</name>
    <name type="common">Rhizopus nigricans</name>
    <dbReference type="NCBI Taxonomy" id="4846"/>
    <lineage>
        <taxon>Eukaryota</taxon>
        <taxon>Fungi</taxon>
        <taxon>Fungi incertae sedis</taxon>
        <taxon>Mucoromycota</taxon>
        <taxon>Mucoromycotina</taxon>
        <taxon>Mucoromycetes</taxon>
        <taxon>Mucorales</taxon>
        <taxon>Mucorineae</taxon>
        <taxon>Rhizopodaceae</taxon>
        <taxon>Rhizopus</taxon>
    </lineage>
</organism>
<proteinExistence type="predicted"/>
<dbReference type="InterPro" id="IPR036224">
    <property type="entry name" value="GINS_bundle-like_dom_sf"/>
</dbReference>
<reference evidence="5 6" key="1">
    <citation type="journal article" date="2018" name="G3 (Bethesda)">
        <title>Phylogenetic and Phylogenomic Definition of Rhizopus Species.</title>
        <authorList>
            <person name="Gryganskyi A.P."/>
            <person name="Golan J."/>
            <person name="Dolatabadi S."/>
            <person name="Mondo S."/>
            <person name="Robb S."/>
            <person name="Idnurm A."/>
            <person name="Muszewska A."/>
            <person name="Steczkiewicz K."/>
            <person name="Masonjones S."/>
            <person name="Liao H.L."/>
            <person name="Gajdeczka M.T."/>
            <person name="Anike F."/>
            <person name="Vuek A."/>
            <person name="Anishchenko I.M."/>
            <person name="Voigt K."/>
            <person name="de Hoog G.S."/>
            <person name="Smith M.E."/>
            <person name="Heitman J."/>
            <person name="Vilgalys R."/>
            <person name="Stajich J.E."/>
        </authorList>
    </citation>
    <scope>NUCLEOTIDE SEQUENCE [LARGE SCALE GENOMIC DNA]</scope>
    <source>
        <strain evidence="5 6">LSU 92-RS-03</strain>
    </source>
</reference>
<dbReference type="AlphaFoldDB" id="A0A367JIK3"/>
<protein>
    <submittedName>
        <fullName evidence="5">GINS complex subunit</fullName>
    </submittedName>
</protein>
<gene>
    <name evidence="5" type="primary">SLD5_1</name>
    <name evidence="5" type="ORF">CU098_001931</name>
</gene>
<evidence type="ECO:0000313" key="6">
    <source>
        <dbReference type="Proteomes" id="UP000253551"/>
    </source>
</evidence>
<keyword evidence="2" id="KW-0235">DNA replication</keyword>
<dbReference type="InterPro" id="IPR008591">
    <property type="entry name" value="GINS_Sld5"/>
</dbReference>
<evidence type="ECO:0000256" key="1">
    <source>
        <dbReference type="ARBA" id="ARBA00004123"/>
    </source>
</evidence>
<keyword evidence="6" id="KW-1185">Reference proteome</keyword>
<dbReference type="GO" id="GO:0006261">
    <property type="term" value="P:DNA-templated DNA replication"/>
    <property type="evidence" value="ECO:0007669"/>
    <property type="project" value="InterPro"/>
</dbReference>
<name>A0A367JIK3_RHIST</name>
<keyword evidence="3" id="KW-0539">Nucleus</keyword>
<dbReference type="Proteomes" id="UP000253551">
    <property type="component" value="Unassembled WGS sequence"/>
</dbReference>
<dbReference type="Gene3D" id="1.20.58.1030">
    <property type="match status" value="1"/>
</dbReference>